<proteinExistence type="predicted"/>
<keyword evidence="2" id="KW-0969">Cilium</keyword>
<dbReference type="RefSeq" id="WP_121896105.1">
    <property type="nucleotide sequence ID" value="NZ_RCNT01000001.1"/>
</dbReference>
<keyword evidence="3" id="KW-1185">Reference proteome</keyword>
<evidence type="ECO:0000313" key="2">
    <source>
        <dbReference type="EMBL" id="RMA43512.1"/>
    </source>
</evidence>
<dbReference type="Proteomes" id="UP000281343">
    <property type="component" value="Unassembled WGS sequence"/>
</dbReference>
<sequence length="205" mass="22329">MSARRLDLEEFGQPSAPESVAPAPAHHDLEAIKLDAFESGYRDGWDDCLSAEQQGRAQIGSDLSRNLKDLSFTYLEARNDVLKGLQALLDGIIERLVPEVAAAAMVPMVRAELASILGTLPDETCEILASPAACPALEALVAEHVETEIRIVPEPAYFEGHVTLRFGAELREIDLGAATERIAQAIRDFTLNSDDDLPQQHERSA</sequence>
<comment type="caution">
    <text evidence="2">The sequence shown here is derived from an EMBL/GenBank/DDBJ whole genome shotgun (WGS) entry which is preliminary data.</text>
</comment>
<organism evidence="2 3">
    <name type="scientific">Rhodophyticola porphyridii</name>
    <dbReference type="NCBI Taxonomy" id="1852017"/>
    <lineage>
        <taxon>Bacteria</taxon>
        <taxon>Pseudomonadati</taxon>
        <taxon>Pseudomonadota</taxon>
        <taxon>Alphaproteobacteria</taxon>
        <taxon>Rhodobacterales</taxon>
        <taxon>Roseobacteraceae</taxon>
        <taxon>Rhodophyticola</taxon>
    </lineage>
</organism>
<dbReference type="EMBL" id="RCNT01000001">
    <property type="protein sequence ID" value="RMA43512.1"/>
    <property type="molecule type" value="Genomic_DNA"/>
</dbReference>
<evidence type="ECO:0000256" key="1">
    <source>
        <dbReference type="SAM" id="MobiDB-lite"/>
    </source>
</evidence>
<accession>A0A3L9Y547</accession>
<evidence type="ECO:0000313" key="3">
    <source>
        <dbReference type="Proteomes" id="UP000281343"/>
    </source>
</evidence>
<keyword evidence="2" id="KW-0966">Cell projection</keyword>
<dbReference type="OrthoDB" id="7870971at2"/>
<keyword evidence="2" id="KW-0282">Flagellum</keyword>
<name>A0A3L9Y547_9RHOB</name>
<feature type="region of interest" description="Disordered" evidence="1">
    <location>
        <begin position="1"/>
        <end position="24"/>
    </location>
</feature>
<dbReference type="AlphaFoldDB" id="A0A3L9Y547"/>
<protein>
    <submittedName>
        <fullName evidence="2">Flagellar biosynthesis protein</fullName>
    </submittedName>
</protein>
<reference evidence="2 3" key="1">
    <citation type="submission" date="2018-10" db="EMBL/GenBank/DDBJ databases">
        <authorList>
            <person name="Jung H.S."/>
            <person name="Jeon C.O."/>
        </authorList>
    </citation>
    <scope>NUCLEOTIDE SEQUENCE [LARGE SCALE GENOMIC DNA]</scope>
    <source>
        <strain evidence="2 3">MA-7-27</strain>
    </source>
</reference>
<feature type="compositionally biased region" description="Low complexity" evidence="1">
    <location>
        <begin position="14"/>
        <end position="24"/>
    </location>
</feature>
<gene>
    <name evidence="2" type="ORF">D9R08_00765</name>
</gene>